<dbReference type="PROSITE" id="PS50928">
    <property type="entry name" value="ABC_TM1"/>
    <property type="match status" value="1"/>
</dbReference>
<dbReference type="Gene3D" id="1.10.3720.10">
    <property type="entry name" value="MetI-like"/>
    <property type="match status" value="1"/>
</dbReference>
<dbReference type="EMBL" id="FMHT01000003">
    <property type="protein sequence ID" value="SCL13897.1"/>
    <property type="molecule type" value="Genomic_DNA"/>
</dbReference>
<protein>
    <submittedName>
        <fullName evidence="10">Carbohydrate ABC transporter membrane protein 2, CUT1 family (TC 3.A.1.1.-)</fullName>
    </submittedName>
</protein>
<keyword evidence="6 7" id="KW-0472">Membrane</keyword>
<sequence>MTDTVVRKPRRGHQRRPVWEEQPTPVGQALKATLLTLLVLGVLFPLWVILVTSLSSRETIARAGGLVVIPRGIDTSAYETIFAGGAVTRALWISTLVTVIGTAVALTVTVLAAYGLSQPRSLGYRWLLAYFLLPFLIYPPLVPKYLVVTGLGLKDTIWALVLPPAISVFNLVVVRGFFQGVPQELLDSARIDGASDFRTLARIVLPLSRAVVAVVGLFYAVSYWNVWFDALLFIDRNDMYPIQRVLQSYLLAGQAPHTSGGTTGVTMPPTEAIKMAVVVLTVAPIVAVYPFIQRHFIRGVLIGAVKG</sequence>
<feature type="compositionally biased region" description="Basic residues" evidence="8">
    <location>
        <begin position="7"/>
        <end position="16"/>
    </location>
</feature>
<reference evidence="10 11" key="1">
    <citation type="submission" date="2016-06" db="EMBL/GenBank/DDBJ databases">
        <authorList>
            <person name="Kjaerup R.B."/>
            <person name="Dalgaard T.S."/>
            <person name="Juul-Madsen H.R."/>
        </authorList>
    </citation>
    <scope>NUCLEOTIDE SEQUENCE [LARGE SCALE GENOMIC DNA]</scope>
    <source>
        <strain evidence="10 11">DSM 43818</strain>
    </source>
</reference>
<dbReference type="Pfam" id="PF00528">
    <property type="entry name" value="BPD_transp_1"/>
    <property type="match status" value="1"/>
</dbReference>
<evidence type="ECO:0000256" key="1">
    <source>
        <dbReference type="ARBA" id="ARBA00004651"/>
    </source>
</evidence>
<dbReference type="STRING" id="145857.GA0070616_0269"/>
<feature type="domain" description="ABC transmembrane type-1" evidence="9">
    <location>
        <begin position="91"/>
        <end position="286"/>
    </location>
</feature>
<organism evidence="10 11">
    <name type="scientific">Micromonospora nigra</name>
    <dbReference type="NCBI Taxonomy" id="145857"/>
    <lineage>
        <taxon>Bacteria</taxon>
        <taxon>Bacillati</taxon>
        <taxon>Actinomycetota</taxon>
        <taxon>Actinomycetes</taxon>
        <taxon>Micromonosporales</taxon>
        <taxon>Micromonosporaceae</taxon>
        <taxon>Micromonospora</taxon>
    </lineage>
</organism>
<evidence type="ECO:0000256" key="3">
    <source>
        <dbReference type="ARBA" id="ARBA00022475"/>
    </source>
</evidence>
<dbReference type="GO" id="GO:0005886">
    <property type="term" value="C:plasma membrane"/>
    <property type="evidence" value="ECO:0007669"/>
    <property type="project" value="UniProtKB-SubCell"/>
</dbReference>
<feature type="transmembrane region" description="Helical" evidence="7">
    <location>
        <begin position="157"/>
        <end position="178"/>
    </location>
</feature>
<proteinExistence type="inferred from homology"/>
<evidence type="ECO:0000313" key="11">
    <source>
        <dbReference type="Proteomes" id="UP000199699"/>
    </source>
</evidence>
<keyword evidence="3" id="KW-1003">Cell membrane</keyword>
<dbReference type="CDD" id="cd06261">
    <property type="entry name" value="TM_PBP2"/>
    <property type="match status" value="1"/>
</dbReference>
<comment type="subcellular location">
    <subcellularLocation>
        <location evidence="1 7">Cell membrane</location>
        <topology evidence="1 7">Multi-pass membrane protein</topology>
    </subcellularLocation>
</comment>
<accession>A0A1C6R9V0</accession>
<evidence type="ECO:0000256" key="5">
    <source>
        <dbReference type="ARBA" id="ARBA00022989"/>
    </source>
</evidence>
<name>A0A1C6R9V0_9ACTN</name>
<dbReference type="GO" id="GO:0055085">
    <property type="term" value="P:transmembrane transport"/>
    <property type="evidence" value="ECO:0007669"/>
    <property type="project" value="InterPro"/>
</dbReference>
<dbReference type="InterPro" id="IPR000515">
    <property type="entry name" value="MetI-like"/>
</dbReference>
<dbReference type="InterPro" id="IPR035906">
    <property type="entry name" value="MetI-like_sf"/>
</dbReference>
<feature type="transmembrane region" description="Helical" evidence="7">
    <location>
        <begin position="90"/>
        <end position="114"/>
    </location>
</feature>
<evidence type="ECO:0000256" key="6">
    <source>
        <dbReference type="ARBA" id="ARBA00023136"/>
    </source>
</evidence>
<keyword evidence="2 7" id="KW-0813">Transport</keyword>
<evidence type="ECO:0000259" key="9">
    <source>
        <dbReference type="PROSITE" id="PS50928"/>
    </source>
</evidence>
<dbReference type="OrthoDB" id="9810086at2"/>
<keyword evidence="11" id="KW-1185">Reference proteome</keyword>
<dbReference type="PANTHER" id="PTHR43744">
    <property type="entry name" value="ABC TRANSPORTER PERMEASE PROTEIN MG189-RELATED-RELATED"/>
    <property type="match status" value="1"/>
</dbReference>
<evidence type="ECO:0000256" key="7">
    <source>
        <dbReference type="RuleBase" id="RU363032"/>
    </source>
</evidence>
<keyword evidence="5 7" id="KW-1133">Transmembrane helix</keyword>
<keyword evidence="4 7" id="KW-0812">Transmembrane</keyword>
<feature type="transmembrane region" description="Helical" evidence="7">
    <location>
        <begin position="32"/>
        <end position="50"/>
    </location>
</feature>
<feature type="transmembrane region" description="Helical" evidence="7">
    <location>
        <begin position="126"/>
        <end position="145"/>
    </location>
</feature>
<feature type="region of interest" description="Disordered" evidence="8">
    <location>
        <begin position="1"/>
        <end position="20"/>
    </location>
</feature>
<evidence type="ECO:0000313" key="10">
    <source>
        <dbReference type="EMBL" id="SCL13897.1"/>
    </source>
</evidence>
<evidence type="ECO:0000256" key="8">
    <source>
        <dbReference type="SAM" id="MobiDB-lite"/>
    </source>
</evidence>
<gene>
    <name evidence="10" type="ORF">GA0070616_0269</name>
</gene>
<dbReference type="RefSeq" id="WP_091075030.1">
    <property type="nucleotide sequence ID" value="NZ_FMHT01000003.1"/>
</dbReference>
<dbReference type="AlphaFoldDB" id="A0A1C6R9V0"/>
<dbReference type="PANTHER" id="PTHR43744:SF9">
    <property type="entry name" value="POLYGALACTURONAN_RHAMNOGALACTURONAN TRANSPORT SYSTEM PERMEASE PROTEIN YTCP"/>
    <property type="match status" value="1"/>
</dbReference>
<dbReference type="SUPFAM" id="SSF161098">
    <property type="entry name" value="MetI-like"/>
    <property type="match status" value="1"/>
</dbReference>
<feature type="transmembrane region" description="Helical" evidence="7">
    <location>
        <begin position="272"/>
        <end position="292"/>
    </location>
</feature>
<dbReference type="Proteomes" id="UP000199699">
    <property type="component" value="Unassembled WGS sequence"/>
</dbReference>
<evidence type="ECO:0000256" key="2">
    <source>
        <dbReference type="ARBA" id="ARBA00022448"/>
    </source>
</evidence>
<comment type="similarity">
    <text evidence="7">Belongs to the binding-protein-dependent transport system permease family.</text>
</comment>
<evidence type="ECO:0000256" key="4">
    <source>
        <dbReference type="ARBA" id="ARBA00022692"/>
    </source>
</evidence>